<dbReference type="EMBL" id="JBHTJA010000037">
    <property type="protein sequence ID" value="MFD0902534.1"/>
    <property type="molecule type" value="Genomic_DNA"/>
</dbReference>
<evidence type="ECO:0000256" key="3">
    <source>
        <dbReference type="ARBA" id="ARBA00022801"/>
    </source>
</evidence>
<dbReference type="Pfam" id="PF00082">
    <property type="entry name" value="Peptidase_S8"/>
    <property type="match status" value="1"/>
</dbReference>
<dbReference type="Proteomes" id="UP001596972">
    <property type="component" value="Unassembled WGS sequence"/>
</dbReference>
<protein>
    <submittedName>
        <fullName evidence="10">S8 family serine peptidase</fullName>
    </submittedName>
</protein>
<dbReference type="PANTHER" id="PTHR43806:SF11">
    <property type="entry name" value="CEREVISIN-RELATED"/>
    <property type="match status" value="1"/>
</dbReference>
<evidence type="ECO:0000256" key="2">
    <source>
        <dbReference type="ARBA" id="ARBA00022670"/>
    </source>
</evidence>
<feature type="domain" description="Peptidase S8/S53" evidence="9">
    <location>
        <begin position="52"/>
        <end position="305"/>
    </location>
</feature>
<evidence type="ECO:0000313" key="11">
    <source>
        <dbReference type="Proteomes" id="UP001596972"/>
    </source>
</evidence>
<keyword evidence="4 5" id="KW-0720">Serine protease</keyword>
<evidence type="ECO:0000313" key="10">
    <source>
        <dbReference type="EMBL" id="MFD0902534.1"/>
    </source>
</evidence>
<keyword evidence="3 5" id="KW-0378">Hydrolase</keyword>
<evidence type="ECO:0000256" key="8">
    <source>
        <dbReference type="SAM" id="SignalP"/>
    </source>
</evidence>
<dbReference type="PROSITE" id="PS51892">
    <property type="entry name" value="SUBTILASE"/>
    <property type="match status" value="1"/>
</dbReference>
<keyword evidence="7" id="KW-1133">Transmembrane helix</keyword>
<keyword evidence="7" id="KW-0812">Transmembrane</keyword>
<evidence type="ECO:0000256" key="6">
    <source>
        <dbReference type="SAM" id="MobiDB-lite"/>
    </source>
</evidence>
<evidence type="ECO:0000256" key="1">
    <source>
        <dbReference type="ARBA" id="ARBA00011073"/>
    </source>
</evidence>
<evidence type="ECO:0000256" key="7">
    <source>
        <dbReference type="SAM" id="Phobius"/>
    </source>
</evidence>
<sequence>MRWSLRAVAALSAVGLGLAPVAPAHATPGPGQYQWWFKSWSIQEEVWPLTKGKGVTVAVIDTGVNASLPDLRNVVLPGKNFRTGEGDGRKDVDQHNEGHGTAMASLIASQGTSSGFVGIAPEAKILPIASSVSGPQTAESVRYAVDHGAKVVNISQASETADSYPNLCPPELLEAIKYAAKNDVVIVAGTGNSGNFNNKPAYPASCPGVVAVGALGQDGKPWESTQRQDYVTVGAPGAGVGAIGKSGHVFTTGAGTSQASALTSGAVALMRSHFPQMSAREIVQRLTNTAKDFGPTGKDDLVGYGVISIPRALKQDVPKSAPNPVYERLDKAIAAGGGKKDGTAGGDAESTGAQTESDEGSGILLPLAVGGIVVVLVIALGGFLIVRSRKKTPSGAPPMQTMPPPGFAGPGGPQQPPYQPSFQPPNQPPAPPSGPAGPPPGPSGPSGPPPGR</sequence>
<keyword evidence="8" id="KW-0732">Signal</keyword>
<feature type="active site" description="Charge relay system" evidence="5">
    <location>
        <position position="61"/>
    </location>
</feature>
<keyword evidence="2 5" id="KW-0645">Protease</keyword>
<keyword evidence="11" id="KW-1185">Reference proteome</keyword>
<dbReference type="InterPro" id="IPR000209">
    <property type="entry name" value="Peptidase_S8/S53_dom"/>
</dbReference>
<reference evidence="11" key="1">
    <citation type="journal article" date="2019" name="Int. J. Syst. Evol. Microbiol.">
        <title>The Global Catalogue of Microorganisms (GCM) 10K type strain sequencing project: providing services to taxonomists for standard genome sequencing and annotation.</title>
        <authorList>
            <consortium name="The Broad Institute Genomics Platform"/>
            <consortium name="The Broad Institute Genome Sequencing Center for Infectious Disease"/>
            <person name="Wu L."/>
            <person name="Ma J."/>
        </authorList>
    </citation>
    <scope>NUCLEOTIDE SEQUENCE [LARGE SCALE GENOMIC DNA]</scope>
    <source>
        <strain evidence="11">JCM 31202</strain>
    </source>
</reference>
<feature type="region of interest" description="Disordered" evidence="6">
    <location>
        <begin position="391"/>
        <end position="452"/>
    </location>
</feature>
<gene>
    <name evidence="10" type="ORF">ACFQ11_19200</name>
</gene>
<organism evidence="10 11">
    <name type="scientific">Actinomadura sediminis</name>
    <dbReference type="NCBI Taxonomy" id="1038904"/>
    <lineage>
        <taxon>Bacteria</taxon>
        <taxon>Bacillati</taxon>
        <taxon>Actinomycetota</taxon>
        <taxon>Actinomycetes</taxon>
        <taxon>Streptosporangiales</taxon>
        <taxon>Thermomonosporaceae</taxon>
        <taxon>Actinomadura</taxon>
    </lineage>
</organism>
<dbReference type="RefSeq" id="WP_378300414.1">
    <property type="nucleotide sequence ID" value="NZ_JBHTJA010000037.1"/>
</dbReference>
<dbReference type="PANTHER" id="PTHR43806">
    <property type="entry name" value="PEPTIDASE S8"/>
    <property type="match status" value="1"/>
</dbReference>
<feature type="transmembrane region" description="Helical" evidence="7">
    <location>
        <begin position="363"/>
        <end position="386"/>
    </location>
</feature>
<feature type="signal peptide" evidence="8">
    <location>
        <begin position="1"/>
        <end position="26"/>
    </location>
</feature>
<dbReference type="Gene3D" id="3.40.50.200">
    <property type="entry name" value="Peptidase S8/S53 domain"/>
    <property type="match status" value="1"/>
</dbReference>
<feature type="region of interest" description="Disordered" evidence="6">
    <location>
        <begin position="335"/>
        <end position="359"/>
    </location>
</feature>
<evidence type="ECO:0000259" key="9">
    <source>
        <dbReference type="Pfam" id="PF00082"/>
    </source>
</evidence>
<name>A0ABW3EVB8_9ACTN</name>
<dbReference type="InterPro" id="IPR015500">
    <property type="entry name" value="Peptidase_S8_subtilisin-rel"/>
</dbReference>
<dbReference type="PRINTS" id="PR00723">
    <property type="entry name" value="SUBTILISIN"/>
</dbReference>
<dbReference type="SUPFAM" id="SSF52743">
    <property type="entry name" value="Subtilisin-like"/>
    <property type="match status" value="1"/>
</dbReference>
<comment type="caution">
    <text evidence="10">The sequence shown here is derived from an EMBL/GenBank/DDBJ whole genome shotgun (WGS) entry which is preliminary data.</text>
</comment>
<evidence type="ECO:0000256" key="4">
    <source>
        <dbReference type="ARBA" id="ARBA00022825"/>
    </source>
</evidence>
<comment type="similarity">
    <text evidence="1 5">Belongs to the peptidase S8 family.</text>
</comment>
<evidence type="ECO:0000256" key="5">
    <source>
        <dbReference type="PROSITE-ProRule" id="PRU01240"/>
    </source>
</evidence>
<feature type="active site" description="Charge relay system" evidence="5">
    <location>
        <position position="99"/>
    </location>
</feature>
<dbReference type="InterPro" id="IPR036852">
    <property type="entry name" value="Peptidase_S8/S53_dom_sf"/>
</dbReference>
<dbReference type="CDD" id="cd00306">
    <property type="entry name" value="Peptidases_S8_S53"/>
    <property type="match status" value="1"/>
</dbReference>
<dbReference type="InterPro" id="IPR050131">
    <property type="entry name" value="Peptidase_S8_subtilisin-like"/>
</dbReference>
<keyword evidence="7" id="KW-0472">Membrane</keyword>
<feature type="compositionally biased region" description="Pro residues" evidence="6">
    <location>
        <begin position="400"/>
        <end position="452"/>
    </location>
</feature>
<accession>A0ABW3EVB8</accession>
<proteinExistence type="inferred from homology"/>
<feature type="chain" id="PRO_5047462211" evidence="8">
    <location>
        <begin position="27"/>
        <end position="452"/>
    </location>
</feature>
<feature type="active site" description="Charge relay system" evidence="5">
    <location>
        <position position="257"/>
    </location>
</feature>